<gene>
    <name evidence="1" type="ORF">HK097_002130</name>
</gene>
<keyword evidence="2" id="KW-1185">Reference proteome</keyword>
<name>A0AAD5S589_9FUNG</name>
<evidence type="ECO:0000313" key="1">
    <source>
        <dbReference type="EMBL" id="KAJ3041982.1"/>
    </source>
</evidence>
<reference evidence="1" key="1">
    <citation type="submission" date="2020-05" db="EMBL/GenBank/DDBJ databases">
        <title>Phylogenomic resolution of chytrid fungi.</title>
        <authorList>
            <person name="Stajich J.E."/>
            <person name="Amses K."/>
            <person name="Simmons R."/>
            <person name="Seto K."/>
            <person name="Myers J."/>
            <person name="Bonds A."/>
            <person name="Quandt C.A."/>
            <person name="Barry K."/>
            <person name="Liu P."/>
            <person name="Grigoriev I."/>
            <person name="Longcore J.E."/>
            <person name="James T.Y."/>
        </authorList>
    </citation>
    <scope>NUCLEOTIDE SEQUENCE</scope>
    <source>
        <strain evidence="1">JEL0318</strain>
    </source>
</reference>
<protein>
    <submittedName>
        <fullName evidence="1">Uncharacterized protein</fullName>
    </submittedName>
</protein>
<dbReference type="EMBL" id="JADGJD010001449">
    <property type="protein sequence ID" value="KAJ3041982.1"/>
    <property type="molecule type" value="Genomic_DNA"/>
</dbReference>
<dbReference type="AlphaFoldDB" id="A0AAD5S589"/>
<dbReference type="Proteomes" id="UP001212841">
    <property type="component" value="Unassembled WGS sequence"/>
</dbReference>
<proteinExistence type="predicted"/>
<evidence type="ECO:0000313" key="2">
    <source>
        <dbReference type="Proteomes" id="UP001212841"/>
    </source>
</evidence>
<accession>A0AAD5S589</accession>
<feature type="non-terminal residue" evidence="1">
    <location>
        <position position="1"/>
    </location>
</feature>
<sequence>GTNTVKAGGHGGGGDAERGEVGAVQIEKRVLLFREKEHRAVKAYAASVGKVVIGLGELVETVVPAVKAAAQTGGAKSDVGSNGYNGGGSSRSGMVGGLYPELVSFHGTVKSKFLKDADQSQPFLPLGKWDLAKVSEKHNIGFGRADKVLCLRVGDEDGNDVDVYVDGRATGYAVGVLVGSEVRVWRAGLRCSGKGGKVYAVAVGETRVEVLGIGGGRVEKKEGDVEGGFGGVSEREACRLSNFYDGRKGVWRVRVSMTHLQFCGVWRVCGGCGVSMGALGGDAVRCVNGCVAEGGRDDVSLGGKARFFVEDGTTEGVVISEDLAVIFGVLGGGALGRAGVEVGLKKLVKRFGRVTYKKDPPWFGGANAEVVEEEDDENEGFLEEDGDDRVRRGMEDYLDVRSGEKWLQNVAEAKGVKRDIVLICGNEAGKWDGVQEWKRKRPAGDPVVPVDMLRGRTFKIQDGVSVATVAFPQLVLRCCEVEDVDVRGEAMKLLESLCK</sequence>
<comment type="caution">
    <text evidence="1">The sequence shown here is derived from an EMBL/GenBank/DDBJ whole genome shotgun (WGS) entry which is preliminary data.</text>
</comment>
<organism evidence="1 2">
    <name type="scientific">Rhizophlyctis rosea</name>
    <dbReference type="NCBI Taxonomy" id="64517"/>
    <lineage>
        <taxon>Eukaryota</taxon>
        <taxon>Fungi</taxon>
        <taxon>Fungi incertae sedis</taxon>
        <taxon>Chytridiomycota</taxon>
        <taxon>Chytridiomycota incertae sedis</taxon>
        <taxon>Chytridiomycetes</taxon>
        <taxon>Rhizophlyctidales</taxon>
        <taxon>Rhizophlyctidaceae</taxon>
        <taxon>Rhizophlyctis</taxon>
    </lineage>
</organism>